<dbReference type="InterPro" id="IPR046275">
    <property type="entry name" value="DUF6308"/>
</dbReference>
<dbReference type="AlphaFoldDB" id="C1BE52"/>
<evidence type="ECO:0000313" key="2">
    <source>
        <dbReference type="EMBL" id="BAH47255.1"/>
    </source>
</evidence>
<dbReference type="HOGENOM" id="CLU_2071299_0_0_11"/>
<geneLocation type="plasmid" evidence="2 3">
    <name>pROB02</name>
</geneLocation>
<keyword evidence="2" id="KW-0614">Plasmid</keyword>
<evidence type="ECO:0000256" key="1">
    <source>
        <dbReference type="SAM" id="MobiDB-lite"/>
    </source>
</evidence>
<gene>
    <name evidence="2" type="ordered locus">ROP_pROB02-02480</name>
</gene>
<organism evidence="2 3">
    <name type="scientific">Rhodococcus opacus (strain B4)</name>
    <dbReference type="NCBI Taxonomy" id="632772"/>
    <lineage>
        <taxon>Bacteria</taxon>
        <taxon>Bacillati</taxon>
        <taxon>Actinomycetota</taxon>
        <taxon>Actinomycetes</taxon>
        <taxon>Mycobacteriales</taxon>
        <taxon>Nocardiaceae</taxon>
        <taxon>Rhodococcus</taxon>
    </lineage>
</organism>
<feature type="region of interest" description="Disordered" evidence="1">
    <location>
        <begin position="89"/>
        <end position="118"/>
    </location>
</feature>
<sequence>MFLSVQVPPRAARAILNVLLTAVGPDRVLVDEPVPLTPGWPAWDLETALRGLRDVGWTKATKLIARKRPRLYPIFGFGGNAPTVSIRTAQSGAGHRAGACESGAGGPLRRRRRWWRGS</sequence>
<name>C1BE52_RHOOB</name>
<dbReference type="Proteomes" id="UP000002212">
    <property type="component" value="Plasmid pROB02"/>
</dbReference>
<dbReference type="PATRIC" id="fig|632772.20.peg.8633"/>
<reference evidence="2 3" key="2">
    <citation type="submission" date="2009-03" db="EMBL/GenBank/DDBJ databases">
        <title>Comparison of the complete genome sequences of Rhodococcus erythropolis PR4 and Rhodococcus opacus B4.</title>
        <authorList>
            <person name="Takarada H."/>
            <person name="Sekine M."/>
            <person name="Hosoyama A."/>
            <person name="Yamada R."/>
            <person name="Fujisawa T."/>
            <person name="Omata S."/>
            <person name="Shimizu A."/>
            <person name="Tsukatani N."/>
            <person name="Tanikawa S."/>
            <person name="Fujita N."/>
            <person name="Harayama S."/>
        </authorList>
    </citation>
    <scope>NUCLEOTIDE SEQUENCE [LARGE SCALE GENOMIC DNA]</scope>
    <source>
        <strain evidence="2 3">B4</strain>
        <plasmid evidence="2 3">pROB02</plasmid>
    </source>
</reference>
<feature type="compositionally biased region" description="Basic residues" evidence="1">
    <location>
        <begin position="108"/>
        <end position="118"/>
    </location>
</feature>
<reference evidence="2 3" key="1">
    <citation type="journal article" date="2005" name="J. Biosci. Bioeng.">
        <title>Isolation and characterization of benzene-tolerant Rhodococcus opacus strains.</title>
        <authorList>
            <person name="Na K.S."/>
            <person name="Kuroda A."/>
            <person name="Takiguchi N."/>
            <person name="Ikeda T."/>
            <person name="Ohtake H."/>
            <person name="Kato J."/>
        </authorList>
    </citation>
    <scope>NUCLEOTIDE SEQUENCE [LARGE SCALE GENOMIC DNA]</scope>
    <source>
        <strain evidence="2 3">B4</strain>
        <plasmid evidence="2">pROB02</plasmid>
    </source>
</reference>
<dbReference type="KEGG" id="rop:ROP_pROB02-02480"/>
<evidence type="ECO:0000313" key="3">
    <source>
        <dbReference type="Proteomes" id="UP000002212"/>
    </source>
</evidence>
<proteinExistence type="predicted"/>
<dbReference type="Pfam" id="PF19827">
    <property type="entry name" value="DUF6308"/>
    <property type="match status" value="1"/>
</dbReference>
<protein>
    <submittedName>
        <fullName evidence="2">Uncharacterized protein</fullName>
    </submittedName>
</protein>
<accession>C1BE52</accession>
<dbReference type="EMBL" id="AP011117">
    <property type="protein sequence ID" value="BAH47255.1"/>
    <property type="molecule type" value="Genomic_DNA"/>
</dbReference>